<feature type="domain" description="Carrier" evidence="13">
    <location>
        <begin position="3678"/>
        <end position="3754"/>
    </location>
</feature>
<evidence type="ECO:0000256" key="8">
    <source>
        <dbReference type="ARBA" id="ARBA00023268"/>
    </source>
</evidence>
<keyword evidence="6" id="KW-0677">Repeat</keyword>
<dbReference type="Proteomes" id="UP000624244">
    <property type="component" value="Unassembled WGS sequence"/>
</dbReference>
<dbReference type="Pfam" id="PF00550">
    <property type="entry name" value="PP-binding"/>
    <property type="match status" value="4"/>
</dbReference>
<dbReference type="Gene3D" id="3.40.50.12780">
    <property type="entry name" value="N-terminal domain of ligase-like"/>
    <property type="match status" value="3"/>
</dbReference>
<evidence type="ECO:0000313" key="15">
    <source>
        <dbReference type="Proteomes" id="UP000624244"/>
    </source>
</evidence>
<evidence type="ECO:0000256" key="11">
    <source>
        <dbReference type="ARBA" id="ARBA00083595"/>
    </source>
</evidence>
<comment type="caution">
    <text evidence="14">The sequence shown here is derived from an EMBL/GenBank/DDBJ whole genome shotgun (WGS) entry which is preliminary data.</text>
</comment>
<evidence type="ECO:0000256" key="7">
    <source>
        <dbReference type="ARBA" id="ARBA00023026"/>
    </source>
</evidence>
<dbReference type="SUPFAM" id="SSF52777">
    <property type="entry name" value="CoA-dependent acyltransferases"/>
    <property type="match status" value="12"/>
</dbReference>
<dbReference type="SUPFAM" id="SSF47336">
    <property type="entry name" value="ACP-like"/>
    <property type="match status" value="4"/>
</dbReference>
<dbReference type="SUPFAM" id="SSF53335">
    <property type="entry name" value="S-adenosyl-L-methionine-dependent methyltransferases"/>
    <property type="match status" value="1"/>
</dbReference>
<dbReference type="FunFam" id="3.30.300.30:FF:000084">
    <property type="entry name" value="Enniatin synthase"/>
    <property type="match status" value="1"/>
</dbReference>
<dbReference type="SMART" id="SM00823">
    <property type="entry name" value="PKS_PP"/>
    <property type="match status" value="4"/>
</dbReference>
<dbReference type="InterPro" id="IPR006162">
    <property type="entry name" value="Ppantetheine_attach_site"/>
</dbReference>
<evidence type="ECO:0000313" key="14">
    <source>
        <dbReference type="EMBL" id="KAF5844172.1"/>
    </source>
</evidence>
<dbReference type="FunFam" id="1.10.1200.10:FF:000005">
    <property type="entry name" value="Nonribosomal peptide synthetase 1"/>
    <property type="match status" value="4"/>
</dbReference>
<dbReference type="Pfam" id="PF00501">
    <property type="entry name" value="AMP-binding"/>
    <property type="match status" value="4"/>
</dbReference>
<dbReference type="GO" id="GO:0043041">
    <property type="term" value="P:amino acid activation for nonribosomal peptide biosynthetic process"/>
    <property type="evidence" value="ECO:0007669"/>
    <property type="project" value="TreeGrafter"/>
</dbReference>
<keyword evidence="3" id="KW-0596">Phosphopantetheine</keyword>
<feature type="domain" description="Carrier" evidence="13">
    <location>
        <begin position="1076"/>
        <end position="1152"/>
    </location>
</feature>
<keyword evidence="5" id="KW-0436">Ligase</keyword>
<evidence type="ECO:0000256" key="6">
    <source>
        <dbReference type="ARBA" id="ARBA00022737"/>
    </source>
</evidence>
<reference evidence="14" key="1">
    <citation type="submission" date="2019-11" db="EMBL/GenBank/DDBJ databases">
        <title>Bipolaris sorokiniana Genome sequencing.</title>
        <authorList>
            <person name="Wang H."/>
        </authorList>
    </citation>
    <scope>NUCLEOTIDE SEQUENCE</scope>
</reference>
<dbReference type="Gene3D" id="3.30.559.30">
    <property type="entry name" value="Nonribosomal peptide synthetase, condensation domain"/>
    <property type="match status" value="6"/>
</dbReference>
<organism evidence="14 15">
    <name type="scientific">Cochliobolus sativus</name>
    <name type="common">Common root rot and spot blotch fungus</name>
    <name type="synonym">Bipolaris sorokiniana</name>
    <dbReference type="NCBI Taxonomy" id="45130"/>
    <lineage>
        <taxon>Eukaryota</taxon>
        <taxon>Fungi</taxon>
        <taxon>Dikarya</taxon>
        <taxon>Ascomycota</taxon>
        <taxon>Pezizomycotina</taxon>
        <taxon>Dothideomycetes</taxon>
        <taxon>Pleosporomycetidae</taxon>
        <taxon>Pleosporales</taxon>
        <taxon>Pleosporineae</taxon>
        <taxon>Pleosporaceae</taxon>
        <taxon>Bipolaris</taxon>
    </lineage>
</organism>
<dbReference type="EMBL" id="WNKQ01000027">
    <property type="protein sequence ID" value="KAF5844172.1"/>
    <property type="molecule type" value="Genomic_DNA"/>
</dbReference>
<dbReference type="CDD" id="cd05930">
    <property type="entry name" value="A_NRPS"/>
    <property type="match status" value="1"/>
</dbReference>
<dbReference type="PROSITE" id="PS00012">
    <property type="entry name" value="PHOSPHOPANTETHEINE"/>
    <property type="match status" value="4"/>
</dbReference>
<dbReference type="NCBIfam" id="NF003417">
    <property type="entry name" value="PRK04813.1"/>
    <property type="match status" value="5"/>
</dbReference>
<dbReference type="InterPro" id="IPR001242">
    <property type="entry name" value="Condensation_dom"/>
</dbReference>
<dbReference type="PANTHER" id="PTHR45527:SF1">
    <property type="entry name" value="FATTY ACID SYNTHASE"/>
    <property type="match status" value="1"/>
</dbReference>
<dbReference type="GO" id="GO:0031177">
    <property type="term" value="F:phosphopantetheine binding"/>
    <property type="evidence" value="ECO:0007669"/>
    <property type="project" value="InterPro"/>
</dbReference>
<dbReference type="InterPro" id="IPR020806">
    <property type="entry name" value="PKS_PP-bd"/>
</dbReference>
<dbReference type="SUPFAM" id="SSF56801">
    <property type="entry name" value="Acetyl-CoA synthetase-like"/>
    <property type="match status" value="4"/>
</dbReference>
<dbReference type="Gene3D" id="3.30.300.30">
    <property type="match status" value="5"/>
</dbReference>
<evidence type="ECO:0000256" key="3">
    <source>
        <dbReference type="ARBA" id="ARBA00022450"/>
    </source>
</evidence>
<dbReference type="CDD" id="cd05918">
    <property type="entry name" value="A_NRPS_SidN3_like"/>
    <property type="match status" value="3"/>
</dbReference>
<evidence type="ECO:0000256" key="5">
    <source>
        <dbReference type="ARBA" id="ARBA00022598"/>
    </source>
</evidence>
<evidence type="ECO:0000256" key="4">
    <source>
        <dbReference type="ARBA" id="ARBA00022553"/>
    </source>
</evidence>
<dbReference type="CDD" id="cd19545">
    <property type="entry name" value="FUM14_C_NRPS-like"/>
    <property type="match status" value="2"/>
</dbReference>
<dbReference type="InterPro" id="IPR045851">
    <property type="entry name" value="AMP-bd_C_sf"/>
</dbReference>
<dbReference type="InterPro" id="IPR042099">
    <property type="entry name" value="ANL_N_sf"/>
</dbReference>
<evidence type="ECO:0000256" key="10">
    <source>
        <dbReference type="ARBA" id="ARBA00073487"/>
    </source>
</evidence>
<dbReference type="GO" id="GO:0016874">
    <property type="term" value="F:ligase activity"/>
    <property type="evidence" value="ECO:0007669"/>
    <property type="project" value="UniProtKB-KW"/>
</dbReference>
<dbReference type="Gene3D" id="3.40.50.150">
    <property type="entry name" value="Vaccinia Virus protein VP39"/>
    <property type="match status" value="1"/>
</dbReference>
<comment type="pathway">
    <text evidence="1">Mycotoxin biosynthesis.</text>
</comment>
<dbReference type="CDD" id="cd19542">
    <property type="entry name" value="CT_NRPS-like"/>
    <property type="match status" value="2"/>
</dbReference>
<comment type="pathway">
    <text evidence="2">Siderophore biosynthesis.</text>
</comment>
<keyword evidence="8" id="KW-0511">Multifunctional enzyme</keyword>
<dbReference type="FunFam" id="3.30.559.30:FF:000002">
    <property type="entry name" value="Nonribosomal peptide synthase Pes1"/>
    <property type="match status" value="1"/>
</dbReference>
<dbReference type="PROSITE" id="PS00455">
    <property type="entry name" value="AMP_BINDING"/>
    <property type="match status" value="4"/>
</dbReference>
<dbReference type="Gene3D" id="2.30.38.10">
    <property type="entry name" value="Luciferase, Domain 3"/>
    <property type="match status" value="1"/>
</dbReference>
<dbReference type="NCBIfam" id="TIGR01733">
    <property type="entry name" value="AA-adenyl-dom"/>
    <property type="match status" value="4"/>
</dbReference>
<comment type="similarity">
    <text evidence="9">Belongs to the NRP synthetase family.</text>
</comment>
<protein>
    <recommendedName>
        <fullName evidence="10">Nonribosomal peptide synthetase 6</fullName>
    </recommendedName>
    <alternativeName>
        <fullName evidence="11">Extracellular siderophore synthetase</fullName>
    </alternativeName>
</protein>
<evidence type="ECO:0000259" key="13">
    <source>
        <dbReference type="PROSITE" id="PS50075"/>
    </source>
</evidence>
<dbReference type="InterPro" id="IPR036736">
    <property type="entry name" value="ACP-like_sf"/>
</dbReference>
<dbReference type="InterPro" id="IPR010071">
    <property type="entry name" value="AA_adenyl_dom"/>
</dbReference>
<evidence type="ECO:0000256" key="2">
    <source>
        <dbReference type="ARBA" id="ARBA00004924"/>
    </source>
</evidence>
<keyword evidence="4" id="KW-0597">Phosphoprotein</keyword>
<dbReference type="FunFam" id="3.30.300.30:FF:000015">
    <property type="entry name" value="Nonribosomal peptide synthase SidD"/>
    <property type="match status" value="3"/>
</dbReference>
<dbReference type="Gene3D" id="3.40.50.980">
    <property type="match status" value="2"/>
</dbReference>
<sequence length="5749" mass="631335">MIPQTHPLKGDETQKIWHWNGDAPQSVERDIHELFAEQAAAQPSVQQQSVADLFRTPRLMDLARLKNGQAQVQAEEVAAFSLLGADADAVRVREEVAASCGMDTNFVEDAYPCSPMQEELMSLTAKRAGDYIMQSVLELRDDINKGAFQTAWEQVVQSTAVLRTRIVQHGELGLLQAVMVEEMNWTEAESLETHLETEKAASMGLGEPLSRYALVDDKDTGKRWFVWTVHHALYDSWSLPRIVDAVAKAYSGGGVEQQPGFNAFIKHLSRQDQAAAAAYWQATLADCEATLFPPLPPAVQQPVADTTIEYQCPALPEAPLDATMSTLVRAAWAIVASCYTNSDDVVFGATVTGRNAPVAGIEGMLGPTIATVPVRVRLRGEQTVFGFLESLQQQAIDMMVHEQTGLQRIAKMGTSAQHACNFRTLLVEQPAGKALEGNNALGEWRSHNEQRGFTTYALTLQCVLAAEGVHITASFDPRVVENWVVEKTLSQLNSVLQQLAAADADMKVADIDTLTPEDKQQLWEWNADVPLAVERCVHDLFAEQAAAQPNAPAICAWDGELTHSQLDVLSTNLASHLVQIGVKPEDMVPLCFEKSMWTVVAMLAVLKAGGAFVPLDPAHPRSRHEDIFKQIGAKVVLTSAQFGMLWASSECAVVTVSAASITLLSDEPSIGSTAMITPSNAAYVIFTSGSTGMPKGVVIEHQALSTCCRERKRFGLTQHTRALQFASYTFDACIAEIMTTLLSSGCVCVPSEADRHGSLSQVIRAMNVNWAVLTPSVARLLEPTEVPSLNVVILAGEHVTLADWQRWASYVQVIDAYGPTECCICCTVYTDAQSFKSGTIGKPVSSVCWVVDPDDYNQLVPLGLVGELLVEGPILARGYLNDAEKTQSAFINDPAWLLAGGGGYHGRCGRLYKTGDLVRYDRDGNLVYVGRKDNQVKVRGQRVELGEVEHHVRECMPEAEQIAVEVILLGEDKNNAMLAVFLQLDNDFGNTPPTPPTDEKTKVSSLARVIFPVDTDNKLAERLPGYMVPAVYFAVAKLPMTVSGKTDRKRLREIGASFSAQQLVELRTLSQAVKRAPTTEAEQTMQQLWAGVLNIEADSIGLDDSFFRLGGDSIAAMKLVGAARRHGVQLSVADLFRHPRLDQCTSVAISPTHDSPIAIPRVDHEGPVEQSFAQGRLWFLEQLYPGLTWYLMPFAVRIKGPLQLAALKSALLAVEYRHETLRTTFATVEGKSVQDVKPFRSRAVNVIDVVQGSKQGIANTVQQDQTAPFDLATEPGWRVSIYRVDQHDHVLSIVMHHIISDGWSVDVLTRELSACYSAAIRGQDPLSQVQPLPIQYRDFSVWQRQQAQVDEHDRQLKYWIAQLQTSRPAELLCDKPRPAALSGHADMRTLDVDDSLFARLQEFCKARGVTLFVVLLAAFRATHFRLTGQEDATIGTANANRDRSELRDMIGFFVNMQCLRITVGDETFEELVQQVQGVAVASLANQDVPFEKIVSKLKKDRDLSRHPLVQLIFAVHSQQDLGKLMLEGVETENMGDTATSRFDLEFHFFQHLNGLRGEVIFSTDLYASETIENMLSLFRHILDACLKEPKVVVASMALLTEADYARLDGMGLVQVEQTAYPRDSNIVDLFRQQVSAHPSRIAVKDGSAEMSYAQLDLASDVLAGWLTKLSFAPETLVGVFAARSCQTIVAFLGILKANLAYLPFDVKIPAGRMEAVLSSLPSGQRVILVGADVQPPDIKLNTVEFVRIEEALEQASEVSAPQEPAAAAAGPLATSLAYVMFTSGSTGQPKGVMVEHRGIVRLIRDNNLVQHLPVLPETRVMAHVTTLAFDVSTWEIYACLLNGGTLVCVDAMAVLDPVAVSRIFHRTNINMAVLTPALFRQYAQEAPAVLTNLEMLCLGGEALHPRDASEALQLLPGKAVNCYGPTENTGISAIFVLTEEEHCVNGVPIGRALSNSGAHVMDSNLRLVPLGVIGELVVTGDGLARGYTDPERNIDRFVSVTIAGQTVKAYRTGDYARHRLTDGQLEYFGRMDGQVKIRGQRIELGEIEHVLRSHKRVSDAVAVLQQNDSDGVRLAGFVIVDEGAAMVDEQVDDGDSNGGDEDESQHVGTWEQQFDNDIYSPINNIQSERIGRDFTGWTSMYDGSEIDEMEMNEWLDDTIYTMLNGSKPGSVLEIGSGTGMVLFNLGDGLQSYVGLDPSRRAIEFVAKIAKSIPALAGKVRLHKATAMDVGRLKPSVTANLASLNSVAQYFPSQEYLFKVVQELLQVTGIQTIFFGDVRSYALHREFLAARALRMAGDKATMADIRRIMADMERVEAELLVDPAFFTALPGRLPELVEHVEILPKRMKATNELSCYRYAAVVHVRSRSGPKREIQIVKEDEWIDFSERKLGRQSLQQQLRSLSGLSTAAISNIPYSKTIVNRCLVEALDDMGADTRDAPGWLSSVYQQAQHKPSLSATDLVELAQESGCRVEISWSRQYSQRGGLDAIFHRSPLRNGENRRLFRFPTEHTDRPLHTLSSRPLRQRMLKKTQQQLMAMLQAQLPAYMVPQAITVLDTMPVTQNGKVDRKALEQRVQTERSSKAPVQQSLSDGELRMQKLWAGVLGVAADSIGLDDSFFRLGGDSIAAMKLVGEARKVGLQLSVADLFRCPKLAALACLDVNNRDMVVEEQIAAFSLLGADADAVRIREEVAASCGMDANLVEDAYPCSPMQEGLMSLTAKRAGDYIMQSVLELRADVDEHAFRAAWEQVVHSTAVLRTRIVQHGELGLLQAVMVEDIQWTETEGLETYLEKDKSASMGVGDLLARYAIVKEKRRGHEGGAAAAAGKRWFVWTVHHALYDGWSLPRIMDAVEKAYDGADMQKQPGFRTFIKHLSRQDPDEAAAYWQNALADCEATPFPALPTTVQQPAADATVHYQCPPLPKTASDTTTSTLVRAAWAILASRYTSLDDVVFGAVVTGRNAAVAGIEAMLGPTIATVPVRVRIERDQTVMAFLESVQRQATEMIPHEQTGLQRIARMGADARHACGFQTLLVVQPAEDGLAGDSVLGAWRGNSELQGFTTYALMVQCTVAAEEVRITASFDERVIERWLVGKMLGQLNFVIQQLAAAQHEITMVSSIDTLTSEDKQQLWAWNGEVPAAAERCIHDLVAEQATARPDAPAICAWDGELTYSELDALSTKLAGHLVQIGVKPEDMVPLCFEKSMWTVVAMLAVLKAGGAFVPLDPDHPASRHEDIFKQIGAKVVLTSAQFGMLWASSECAVVTVSEESTKQLPALVNNSRLPAKPTNAAYVIFTSGSTGTPKGVVLEHRAVATSCLGHGRAFGITDFSRVLQFASYTFDACITEIFTTLVHGGCTCVPSDSDRCSDLAKAISVMDVNWALLTPSVARTFDSDLLPSLRILVLGGEQVSSADWDRWPSTVQTINAYGPTECSVCCNTYTGKQSFKSGTIGTSVASVSWVVDPENHHRLAPLGSVGELLVEGPILARGYLNDAHKTAASFIDDPAWLLEGCGSHAGRRGRLYKTGDLVRYNADGNLVCLGRKDSQVKVRGQRVELGEVAHHVRECMPAAERVAVEVVLPTGEGASAMLATFLQLDSEESEAVQTDEAANAGSIARVIFPASVDAKLAEQLPSYMVPQVYFAVVELPTTTSGKTDRRRLREIGASFSAQQLAELRTASEGGGAKQAPSTEAERTMQQLWARVLNIKPSRIGLDDSFFRLGGDSITAMQLSVSARRLHIRLSTRDVFLKKTIRQLARNVDAEEPLALLTATRDATDILFNLSPIQELYLSLESTGKACFDQYFFLRLSDPTQKELLHSAFCTLVDRHSMLRARFCRPNGGAWQQYISDCVDASFAVQYVQSSDPEVITQAIADCRNSLDIENGPVVAAVLCDEGGQQSLFTVAHHLVIDLVSWRVLLEELEELLLNRVLPPVSSLSFPTWVMAQTEYITKHVVPDSASHAEEHKNQLSYWDAHSDTVMYGNTVTEQFTLDSWTTSALLGSCNEAYETRPFELMIAALIYSFTLAFPDRSSPTIFTETHGREVWDDSIDLMRTVGWFTSMYPVKASCSREDSLLRTICQTKDCARAFKHNGWLYFASQFADQRCADAFKSIFPVEVTFNYSGVYQQLERKESLLKQGVVPGACDPTSMAATPRLSLFEVSCHIENGCAHVAVVSDSTVRYQDRIGDWVRQYKTTLLSMPSLLQGRGHEWTLSDLPLAFTSYQDLDHFCNHTLRGLHIRPEDVEDVYPCSPMQQGILISQSKDANAYRTCLVFEAVSLQDTDVDCSRLQQAWRAVVKRHSLLRTLLVDNVPGSSGTTNVVLKNPEPAISFYRAAGSKATIEFFRARRIPGPQQASELQHHLSICQLENGRVYLCLDINHAIFDGHAKGVLLRDLQSAYSADLDPHGASFRDVVSYLVQQPQESAFQYWVGYLRGIEPCYFPSMADGEGGTYRDGLVQVQGLDMNDIHAFCQQWELTTATIIQTAWALVLSAYTGSKAPCFGTLSSGRDLPIEKVQEIVCPMINMLVCRLAISEEQTVLSALRSVQEDYSNSLPYQTFPLANVHSALQLGTSPLFNTALSLQRADVVQEDGADSIIFREQEGLDPTEYDIVVGAAYDSMSLAVGMQFRTSCMSQGQATRVAGAFGKAIKELITRPDSRISDLTLLADQDVSQLWTWNCEVPAAVERCVHDLFAEQAAAQPNAPAICAWDGELTHSQLDVLSTNLASHLVQIGVKPEDMVPLCFEKSMWTVVAMLAVLKAGGAFVPLDPAHPRSRHEDIFKQIGAKVVLTSAQFGMLWASSECAVVTVSAASITLLSDEPSIGSTAMITPSNAAYVIFTSGSTGMPKGVVIEHQALSTCCRERKRFGLTQHTRALQFASYTFDACIAEIMTTLLSSGCVCVPSEADRHGSLSQVIRAMNVNWAVLTPSVARLLEPTEVPSLNVVILAGEHVTLADWQRWASYVQVIDAYGPTECCICCTVYTDAQSFKSGTIGKPVSSVCWVVDPDDYNQLVPLGLVGELLVEGPILARGYLNDAEKTQSAFINDPAWLLAGGGGYHGRRGRLYKTGDLVRYDRDGNLVYVGRKDNQVKVRGQRVELGEVEHHLREFMAETQQLAVEVIAPGGEKENAALAAFLQLDDKSKEDDGAQDAPAASKPGEPEMLVRVTFPREVEEQMLKRLPGHMVPSIYFVVAKLPMTVSGKKDRKRLREIGASFSAQQLAELRTASEGAKRAPTTEAEQTMQKLWAGVLGVAADSIGLDDSFFRLGGDSIAAMKLVGEARRHGVQLSVADLFRHPTLAQISLAGLASPESSPQPVPPFSLLPLTIKDSILCQSVLSKSSIQQQHVTDILPTTHVQRLFVNWGIESPREAFNYFFLDIGPQLDAQLLHDSCGKLVDHFPILRSQFVSFREKLWQVILLRPQLHFTTFEVNGSLSEATRKICLEDIHKTDPLALPTSFTLLRDKSVGHRLIVRLSHAQYDGVCAPVILNTLAALYAQETPPIPPSFSTYLAHARTQREASARYWRELLKGSCMTRATARLRPKAGGLPALDNIKVERVIRTPRLPHNVTMASLLSSAWALVLSSITGEEDVVYGHTVAGRNSDIPGITEIVGPCLNVVPVRVRIQLAKTPADLIRYVHEQHASLGQADSAQLDEIVRECTDWPAGSEFDSVVQHQNIDEHPGVCFAGATTKVQWFDNPFWIARQLYFFSLPQADQLKLTVSGNTHILTAEAAHSILDILAATIVELSQNMDEPLTLSKFPFPFCP</sequence>
<dbReference type="PANTHER" id="PTHR45527">
    <property type="entry name" value="NONRIBOSOMAL PEPTIDE SYNTHETASE"/>
    <property type="match status" value="1"/>
</dbReference>
<accession>A0A8H6DQE7</accession>
<feature type="domain" description="Carrier" evidence="13">
    <location>
        <begin position="5218"/>
        <end position="5294"/>
    </location>
</feature>
<gene>
    <name evidence="14" type="ORF">GGP41_002256</name>
</gene>
<evidence type="ECO:0000256" key="1">
    <source>
        <dbReference type="ARBA" id="ARBA00004685"/>
    </source>
</evidence>
<feature type="domain" description="Carrier" evidence="13">
    <location>
        <begin position="2585"/>
        <end position="2661"/>
    </location>
</feature>
<dbReference type="InterPro" id="IPR023213">
    <property type="entry name" value="CAT-like_dom_sf"/>
</dbReference>
<dbReference type="FunFam" id="3.30.559.30:FF:000003">
    <property type="entry name" value="Nonribosomal peptide synthase SidD"/>
    <property type="match status" value="2"/>
</dbReference>
<dbReference type="InterPro" id="IPR029063">
    <property type="entry name" value="SAM-dependent_MTases_sf"/>
</dbReference>
<keyword evidence="7" id="KW-0843">Virulence</keyword>
<dbReference type="InterPro" id="IPR000873">
    <property type="entry name" value="AMP-dep_synth/lig_dom"/>
</dbReference>
<dbReference type="FunFam" id="3.40.50.980:FF:000001">
    <property type="entry name" value="Non-ribosomal peptide synthetase"/>
    <property type="match status" value="3"/>
</dbReference>
<dbReference type="InterPro" id="IPR020845">
    <property type="entry name" value="AMP-binding_CS"/>
</dbReference>
<dbReference type="GO" id="GO:0044550">
    <property type="term" value="P:secondary metabolite biosynthetic process"/>
    <property type="evidence" value="ECO:0007669"/>
    <property type="project" value="TreeGrafter"/>
</dbReference>
<proteinExistence type="inferred from homology"/>
<evidence type="ECO:0000256" key="9">
    <source>
        <dbReference type="ARBA" id="ARBA00029454"/>
    </source>
</evidence>
<dbReference type="CDD" id="cd19531">
    <property type="entry name" value="LCL_NRPS-like"/>
    <property type="match status" value="1"/>
</dbReference>
<feature type="region of interest" description="Disordered" evidence="12">
    <location>
        <begin position="5127"/>
        <end position="5146"/>
    </location>
</feature>
<dbReference type="FunFam" id="3.40.50.12780:FF:000014">
    <property type="entry name" value="Nonribosomal peptide synthetase 1"/>
    <property type="match status" value="3"/>
</dbReference>
<evidence type="ECO:0000256" key="12">
    <source>
        <dbReference type="SAM" id="MobiDB-lite"/>
    </source>
</evidence>
<dbReference type="Pfam" id="PF00668">
    <property type="entry name" value="Condensation"/>
    <property type="match status" value="6"/>
</dbReference>
<dbReference type="InterPro" id="IPR009081">
    <property type="entry name" value="PP-bd_ACP"/>
</dbReference>
<name>A0A8H6DQE7_COCSA</name>
<dbReference type="Gene3D" id="1.10.1200.10">
    <property type="entry name" value="ACP-like"/>
    <property type="match status" value="4"/>
</dbReference>
<dbReference type="GO" id="GO:0005737">
    <property type="term" value="C:cytoplasm"/>
    <property type="evidence" value="ECO:0007669"/>
    <property type="project" value="TreeGrafter"/>
</dbReference>
<dbReference type="Gene3D" id="3.30.559.10">
    <property type="entry name" value="Chloramphenicol acetyltransferase-like domain"/>
    <property type="match status" value="6"/>
</dbReference>
<dbReference type="PROSITE" id="PS50075">
    <property type="entry name" value="CARRIER"/>
    <property type="match status" value="4"/>
</dbReference>